<protein>
    <submittedName>
        <fullName evidence="2">Dipicolinate synthase subunit B</fullName>
    </submittedName>
</protein>
<evidence type="ECO:0000313" key="3">
    <source>
        <dbReference type="Proteomes" id="UP000824165"/>
    </source>
</evidence>
<comment type="caution">
    <text evidence="2">The sequence shown here is derived from an EMBL/GenBank/DDBJ whole genome shotgun (WGS) entry which is preliminary data.</text>
</comment>
<evidence type="ECO:0000259" key="1">
    <source>
        <dbReference type="Pfam" id="PF02441"/>
    </source>
</evidence>
<dbReference type="Gene3D" id="3.40.50.1950">
    <property type="entry name" value="Flavin prenyltransferase-like"/>
    <property type="match status" value="1"/>
</dbReference>
<organism evidence="2 3">
    <name type="scientific">Candidatus Ornithomonoglobus intestinigallinarum</name>
    <dbReference type="NCBI Taxonomy" id="2840894"/>
    <lineage>
        <taxon>Bacteria</taxon>
        <taxon>Bacillati</taxon>
        <taxon>Bacillota</taxon>
        <taxon>Clostridia</taxon>
        <taxon>Candidatus Ornithomonoglobus</taxon>
    </lineage>
</organism>
<dbReference type="Pfam" id="PF02441">
    <property type="entry name" value="Flavoprotein"/>
    <property type="match status" value="1"/>
</dbReference>
<dbReference type="Proteomes" id="UP000824165">
    <property type="component" value="Unassembled WGS sequence"/>
</dbReference>
<sequence length="194" mass="20530">MDLKGKRIGFAMCGSFCTFARAVKALEALSVTGADIVPVMSPVSAVTDTRFGTAEHFRSAVERITGKSIITTIKEAEPIGPKALLDMLVIMPCTGNTLAKLAAGIADTSVTMAVKAHLRNQRPVLIAVSTNDGLGAAAKNIAALMNSKHIFFVPFSQDDCLKKPNSLVADFELLLPAAEAAMDNRQLQPVFAAK</sequence>
<name>A0A9D1H459_9FIRM</name>
<dbReference type="InterPro" id="IPR003382">
    <property type="entry name" value="Flavoprotein"/>
</dbReference>
<gene>
    <name evidence="2" type="ORF">IAA60_07755</name>
</gene>
<dbReference type="PIRSF" id="PIRSF001390">
    <property type="entry name" value="Dipicolinate_synth_subunit_B"/>
    <property type="match status" value="1"/>
</dbReference>
<feature type="domain" description="Flavoprotein" evidence="1">
    <location>
        <begin position="6"/>
        <end position="167"/>
    </location>
</feature>
<dbReference type="SUPFAM" id="SSF52507">
    <property type="entry name" value="Homo-oligomeric flavin-containing Cys decarboxylases, HFCD"/>
    <property type="match status" value="1"/>
</dbReference>
<dbReference type="NCBIfam" id="NF006161">
    <property type="entry name" value="PRK08305.1"/>
    <property type="match status" value="1"/>
</dbReference>
<evidence type="ECO:0000313" key="2">
    <source>
        <dbReference type="EMBL" id="HIT85781.1"/>
    </source>
</evidence>
<reference evidence="2" key="1">
    <citation type="submission" date="2020-10" db="EMBL/GenBank/DDBJ databases">
        <authorList>
            <person name="Gilroy R."/>
        </authorList>
    </citation>
    <scope>NUCLEOTIDE SEQUENCE</scope>
    <source>
        <strain evidence="2">CHK181-108</strain>
    </source>
</reference>
<reference evidence="2" key="2">
    <citation type="journal article" date="2021" name="PeerJ">
        <title>Extensive microbial diversity within the chicken gut microbiome revealed by metagenomics and culture.</title>
        <authorList>
            <person name="Gilroy R."/>
            <person name="Ravi A."/>
            <person name="Getino M."/>
            <person name="Pursley I."/>
            <person name="Horton D.L."/>
            <person name="Alikhan N.F."/>
            <person name="Baker D."/>
            <person name="Gharbi K."/>
            <person name="Hall N."/>
            <person name="Watson M."/>
            <person name="Adriaenssens E.M."/>
            <person name="Foster-Nyarko E."/>
            <person name="Jarju S."/>
            <person name="Secka A."/>
            <person name="Antonio M."/>
            <person name="Oren A."/>
            <person name="Chaudhuri R.R."/>
            <person name="La Ragione R."/>
            <person name="Hildebrand F."/>
            <person name="Pallen M.J."/>
        </authorList>
    </citation>
    <scope>NUCLEOTIDE SEQUENCE</scope>
    <source>
        <strain evidence="2">CHK181-108</strain>
    </source>
</reference>
<accession>A0A9D1H459</accession>
<dbReference type="NCBIfam" id="TIGR02852">
    <property type="entry name" value="spore_dpaB"/>
    <property type="match status" value="1"/>
</dbReference>
<dbReference type="EMBL" id="DVLU01000077">
    <property type="protein sequence ID" value="HIT85781.1"/>
    <property type="molecule type" value="Genomic_DNA"/>
</dbReference>
<dbReference type="InterPro" id="IPR014214">
    <property type="entry name" value="Dipicolinic_acid_synth_B"/>
</dbReference>
<dbReference type="InterPro" id="IPR036551">
    <property type="entry name" value="Flavin_trans-like"/>
</dbReference>
<dbReference type="AlphaFoldDB" id="A0A9D1H459"/>
<proteinExistence type="predicted"/>
<dbReference type="GO" id="GO:0003824">
    <property type="term" value="F:catalytic activity"/>
    <property type="evidence" value="ECO:0007669"/>
    <property type="project" value="InterPro"/>
</dbReference>